<dbReference type="GO" id="GO:0005794">
    <property type="term" value="C:Golgi apparatus"/>
    <property type="evidence" value="ECO:0007669"/>
    <property type="project" value="TreeGrafter"/>
</dbReference>
<dbReference type="GO" id="GO:0009507">
    <property type="term" value="C:chloroplast"/>
    <property type="evidence" value="ECO:0007669"/>
    <property type="project" value="TreeGrafter"/>
</dbReference>
<gene>
    <name evidence="3" type="ORF">F2Q68_00002749</name>
</gene>
<organism evidence="3 4">
    <name type="scientific">Brassica cretica</name>
    <name type="common">Mustard</name>
    <dbReference type="NCBI Taxonomy" id="69181"/>
    <lineage>
        <taxon>Eukaryota</taxon>
        <taxon>Viridiplantae</taxon>
        <taxon>Streptophyta</taxon>
        <taxon>Embryophyta</taxon>
        <taxon>Tracheophyta</taxon>
        <taxon>Spermatophyta</taxon>
        <taxon>Magnoliopsida</taxon>
        <taxon>eudicotyledons</taxon>
        <taxon>Gunneridae</taxon>
        <taxon>Pentapetalae</taxon>
        <taxon>rosids</taxon>
        <taxon>malvids</taxon>
        <taxon>Brassicales</taxon>
        <taxon>Brassicaceae</taxon>
        <taxon>Brassiceae</taxon>
        <taxon>Brassica</taxon>
    </lineage>
</organism>
<dbReference type="GO" id="GO:0005886">
    <property type="term" value="C:plasma membrane"/>
    <property type="evidence" value="ECO:0007669"/>
    <property type="project" value="TreeGrafter"/>
</dbReference>
<sequence>MERGEVVEGDESRSILKNRRKIGKKECFATCLFVCYDLIRPDVALELAWINNMLDFAFPYLLQFIREYSGKVDELIKDKLEAQKEVKAKEQEDKDVMSQQNMYAQLLPLALPAPPMPGMGPGGGYGPPPPMGGGMPPMPPYGMPPMGGY</sequence>
<protein>
    <submittedName>
        <fullName evidence="3">Uncharacterized protein</fullName>
    </submittedName>
</protein>
<evidence type="ECO:0000313" key="3">
    <source>
        <dbReference type="EMBL" id="KAF2583143.1"/>
    </source>
</evidence>
<dbReference type="EMBL" id="QGKW02001660">
    <property type="protein sequence ID" value="KAF2583143.1"/>
    <property type="molecule type" value="Genomic_DNA"/>
</dbReference>
<accession>A0A8S9JP21</accession>
<keyword evidence="1" id="KW-0175">Coiled coil</keyword>
<evidence type="ECO:0000313" key="4">
    <source>
        <dbReference type="Proteomes" id="UP000712281"/>
    </source>
</evidence>
<dbReference type="GO" id="GO:0006898">
    <property type="term" value="P:receptor-mediated endocytosis"/>
    <property type="evidence" value="ECO:0007669"/>
    <property type="project" value="TreeGrafter"/>
</dbReference>
<reference evidence="3" key="1">
    <citation type="submission" date="2019-12" db="EMBL/GenBank/DDBJ databases">
        <title>Genome sequencing and annotation of Brassica cretica.</title>
        <authorList>
            <person name="Studholme D.J."/>
            <person name="Sarris P.F."/>
        </authorList>
    </citation>
    <scope>NUCLEOTIDE SEQUENCE</scope>
    <source>
        <strain evidence="3">PFS-001/15</strain>
        <tissue evidence="3">Leaf</tissue>
    </source>
</reference>
<dbReference type="Proteomes" id="UP000712281">
    <property type="component" value="Unassembled WGS sequence"/>
</dbReference>
<comment type="caution">
    <text evidence="3">The sequence shown here is derived from an EMBL/GenBank/DDBJ whole genome shotgun (WGS) entry which is preliminary data.</text>
</comment>
<dbReference type="PANTHER" id="PTHR10292:SF34">
    <property type="entry name" value="CLATHRIN HEAVY CHAIN 1-RELATED"/>
    <property type="match status" value="1"/>
</dbReference>
<dbReference type="GO" id="GO:0071439">
    <property type="term" value="C:clathrin complex"/>
    <property type="evidence" value="ECO:0007669"/>
    <property type="project" value="TreeGrafter"/>
</dbReference>
<name>A0A8S9JP21_BRACR</name>
<dbReference type="Gene3D" id="1.25.40.730">
    <property type="match status" value="1"/>
</dbReference>
<proteinExistence type="predicted"/>
<feature type="coiled-coil region" evidence="1">
    <location>
        <begin position="65"/>
        <end position="92"/>
    </location>
</feature>
<dbReference type="PANTHER" id="PTHR10292">
    <property type="entry name" value="CLATHRIN HEAVY CHAIN RELATED"/>
    <property type="match status" value="1"/>
</dbReference>
<evidence type="ECO:0000256" key="2">
    <source>
        <dbReference type="SAM" id="MobiDB-lite"/>
    </source>
</evidence>
<feature type="compositionally biased region" description="Pro residues" evidence="2">
    <location>
        <begin position="126"/>
        <end position="139"/>
    </location>
</feature>
<feature type="region of interest" description="Disordered" evidence="2">
    <location>
        <begin position="118"/>
        <end position="139"/>
    </location>
</feature>
<evidence type="ECO:0000256" key="1">
    <source>
        <dbReference type="SAM" id="Coils"/>
    </source>
</evidence>
<dbReference type="GO" id="GO:0009506">
    <property type="term" value="C:plasmodesma"/>
    <property type="evidence" value="ECO:0007669"/>
    <property type="project" value="TreeGrafter"/>
</dbReference>
<dbReference type="AlphaFoldDB" id="A0A8S9JP21"/>
<dbReference type="GO" id="GO:0032051">
    <property type="term" value="F:clathrin light chain binding"/>
    <property type="evidence" value="ECO:0007669"/>
    <property type="project" value="TreeGrafter"/>
</dbReference>